<dbReference type="FunFam" id="3.40.50.720:FF:000084">
    <property type="entry name" value="Short-chain dehydrogenase reductase"/>
    <property type="match status" value="1"/>
</dbReference>
<dbReference type="Pfam" id="PF00106">
    <property type="entry name" value="adh_short"/>
    <property type="match status" value="1"/>
</dbReference>
<dbReference type="AlphaFoldDB" id="A0A094QYM5"/>
<proteinExistence type="inferred from homology"/>
<comment type="caution">
    <text evidence="2">The sequence shown here is derived from an EMBL/GenBank/DDBJ whole genome shotgun (WGS) entry which is preliminary data.</text>
</comment>
<dbReference type="InterPro" id="IPR002347">
    <property type="entry name" value="SDR_fam"/>
</dbReference>
<organism evidence="2">
    <name type="scientific">freshwater metagenome</name>
    <dbReference type="NCBI Taxonomy" id="449393"/>
    <lineage>
        <taxon>unclassified sequences</taxon>
        <taxon>metagenomes</taxon>
        <taxon>ecological metagenomes</taxon>
    </lineage>
</organism>
<dbReference type="PRINTS" id="PR00080">
    <property type="entry name" value="SDRFAMILY"/>
</dbReference>
<dbReference type="SUPFAM" id="SSF51735">
    <property type="entry name" value="NAD(P)-binding Rossmann-fold domains"/>
    <property type="match status" value="1"/>
</dbReference>
<evidence type="ECO:0000313" key="2">
    <source>
        <dbReference type="EMBL" id="KGA19676.1"/>
    </source>
</evidence>
<comment type="similarity">
    <text evidence="1">Belongs to the short-chain dehydrogenases/reductases (SDR) family.</text>
</comment>
<name>A0A094QYM5_9ZZZZ</name>
<evidence type="ECO:0008006" key="3">
    <source>
        <dbReference type="Google" id="ProtNLM"/>
    </source>
</evidence>
<dbReference type="InterPro" id="IPR036291">
    <property type="entry name" value="NAD(P)-bd_dom_sf"/>
</dbReference>
<protein>
    <recommendedName>
        <fullName evidence="3">3-hydroxyacyl-CoA dehydrogenase</fullName>
    </recommendedName>
</protein>
<dbReference type="InterPro" id="IPR050259">
    <property type="entry name" value="SDR"/>
</dbReference>
<dbReference type="PANTHER" id="PTHR42879:SF2">
    <property type="entry name" value="3-OXOACYL-[ACYL-CARRIER-PROTEIN] REDUCTASE FABG"/>
    <property type="match status" value="1"/>
</dbReference>
<reference evidence="2" key="1">
    <citation type="submission" date="2014-06" db="EMBL/GenBank/DDBJ databases">
        <title>Key roles for freshwater Actinobacteria revealed by deep metagenomic sequencing.</title>
        <authorList>
            <person name="Ghai R."/>
            <person name="Mizuno C.M."/>
            <person name="Picazo A."/>
            <person name="Camacho A."/>
            <person name="Rodriguez-Valera F."/>
        </authorList>
    </citation>
    <scope>NUCLEOTIDE SEQUENCE</scope>
</reference>
<dbReference type="EMBL" id="JNSL01000028">
    <property type="protein sequence ID" value="KGA19676.1"/>
    <property type="molecule type" value="Genomic_DNA"/>
</dbReference>
<evidence type="ECO:0000256" key="1">
    <source>
        <dbReference type="ARBA" id="ARBA00006484"/>
    </source>
</evidence>
<sequence length="248" mass="25968">MGEAALRILVTGASRGIGREIAQQLLDSGHNVAVTARSQDDLEDLVTGYSNSMVIVADSTQPKSAEEAVSKVVNQWNGLDVLIINAGDGSAAPIEKTTDEIWDKSIAINLTAPFHYLRAAVPTMKNGKFGRVVVIASTAGLEGEPNVSAYTAAKHGVIGLVRSSAAELAKHGITVNAVCPSYVDTPMTQRSLQAAALRTGKTFDEVKAALLSKIPGGRFLSVDEVAKAAISFIALPDQTGQTQIVKGD</sequence>
<dbReference type="PANTHER" id="PTHR42879">
    <property type="entry name" value="3-OXOACYL-(ACYL-CARRIER-PROTEIN) REDUCTASE"/>
    <property type="match status" value="1"/>
</dbReference>
<dbReference type="PRINTS" id="PR00081">
    <property type="entry name" value="GDHRDH"/>
</dbReference>
<dbReference type="CDD" id="cd05233">
    <property type="entry name" value="SDR_c"/>
    <property type="match status" value="1"/>
</dbReference>
<gene>
    <name evidence="2" type="ORF">GM51_6250</name>
</gene>
<accession>A0A094QYM5</accession>
<dbReference type="Gene3D" id="3.40.50.720">
    <property type="entry name" value="NAD(P)-binding Rossmann-like Domain"/>
    <property type="match status" value="1"/>
</dbReference>